<comment type="caution">
    <text evidence="1">The sequence shown here is derived from an EMBL/GenBank/DDBJ whole genome shotgun (WGS) entry which is preliminary data.</text>
</comment>
<sequence length="133" mass="15188">MPHSRIEQLGDRFKNFENLKSVNLSSSEFLTKIPDLSTAPNIENLYLDHCTNLVEIHESIGSLIRLVTLDIQFCPNLRIFPSTLHAKYLRKLNFKSCSSLARLPNIVVEMKNLTVLCLSGFFQDVSNQNVLEH</sequence>
<dbReference type="InterPro" id="IPR044974">
    <property type="entry name" value="Disease_R_plants"/>
</dbReference>
<proteinExistence type="predicted"/>
<name>A0A978VGM5_ZIZJJ</name>
<dbReference type="AlphaFoldDB" id="A0A978VGM5"/>
<gene>
    <name evidence="1" type="ORF">FEM48_Zijuj05G0192100</name>
</gene>
<dbReference type="SUPFAM" id="SSF52058">
    <property type="entry name" value="L domain-like"/>
    <property type="match status" value="1"/>
</dbReference>
<dbReference type="Gene3D" id="3.80.10.10">
    <property type="entry name" value="Ribonuclease Inhibitor"/>
    <property type="match status" value="1"/>
</dbReference>
<evidence type="ECO:0000313" key="1">
    <source>
        <dbReference type="EMBL" id="KAH7529514.1"/>
    </source>
</evidence>
<dbReference type="PANTHER" id="PTHR11017:SF570">
    <property type="entry name" value="DISEASE RESISTANCE PROTEIN (TIR-NBS CLASS)-RELATED"/>
    <property type="match status" value="1"/>
</dbReference>
<accession>A0A978VGM5</accession>
<reference evidence="1" key="1">
    <citation type="journal article" date="2021" name="Front. Plant Sci.">
        <title>Chromosome-Scale Genome Assembly for Chinese Sour Jujube and Insights Into Its Genome Evolution and Domestication Signature.</title>
        <authorList>
            <person name="Shen L.-Y."/>
            <person name="Luo H."/>
            <person name="Wang X.-L."/>
            <person name="Wang X.-M."/>
            <person name="Qiu X.-J."/>
            <person name="Liu H."/>
            <person name="Zhou S.-S."/>
            <person name="Jia K.-H."/>
            <person name="Nie S."/>
            <person name="Bao Y.-T."/>
            <person name="Zhang R.-G."/>
            <person name="Yun Q.-Z."/>
            <person name="Chai Y.-H."/>
            <person name="Lu J.-Y."/>
            <person name="Li Y."/>
            <person name="Zhao S.-W."/>
            <person name="Mao J.-F."/>
            <person name="Jia S.-G."/>
            <person name="Mao Y.-M."/>
        </authorList>
    </citation>
    <scope>NUCLEOTIDE SEQUENCE</scope>
    <source>
        <strain evidence="1">AT0</strain>
        <tissue evidence="1">Leaf</tissue>
    </source>
</reference>
<dbReference type="InterPro" id="IPR032675">
    <property type="entry name" value="LRR_dom_sf"/>
</dbReference>
<evidence type="ECO:0000313" key="2">
    <source>
        <dbReference type="Proteomes" id="UP000813462"/>
    </source>
</evidence>
<organism evidence="1 2">
    <name type="scientific">Ziziphus jujuba var. spinosa</name>
    <dbReference type="NCBI Taxonomy" id="714518"/>
    <lineage>
        <taxon>Eukaryota</taxon>
        <taxon>Viridiplantae</taxon>
        <taxon>Streptophyta</taxon>
        <taxon>Embryophyta</taxon>
        <taxon>Tracheophyta</taxon>
        <taxon>Spermatophyta</taxon>
        <taxon>Magnoliopsida</taxon>
        <taxon>eudicotyledons</taxon>
        <taxon>Gunneridae</taxon>
        <taxon>Pentapetalae</taxon>
        <taxon>rosids</taxon>
        <taxon>fabids</taxon>
        <taxon>Rosales</taxon>
        <taxon>Rhamnaceae</taxon>
        <taxon>Paliureae</taxon>
        <taxon>Ziziphus</taxon>
    </lineage>
</organism>
<dbReference type="Proteomes" id="UP000813462">
    <property type="component" value="Unassembled WGS sequence"/>
</dbReference>
<dbReference type="PANTHER" id="PTHR11017">
    <property type="entry name" value="LEUCINE-RICH REPEAT-CONTAINING PROTEIN"/>
    <property type="match status" value="1"/>
</dbReference>
<protein>
    <submittedName>
        <fullName evidence="1">Uncharacterized protein</fullName>
    </submittedName>
</protein>
<dbReference type="EMBL" id="JAEACU010000005">
    <property type="protein sequence ID" value="KAH7529514.1"/>
    <property type="molecule type" value="Genomic_DNA"/>
</dbReference>
<dbReference type="GO" id="GO:0006952">
    <property type="term" value="P:defense response"/>
    <property type="evidence" value="ECO:0007669"/>
    <property type="project" value="InterPro"/>
</dbReference>